<keyword evidence="8" id="KW-0539">Nucleus</keyword>
<proteinExistence type="inferred from homology"/>
<evidence type="ECO:0000313" key="9">
    <source>
        <dbReference type="Proteomes" id="UP000695000"/>
    </source>
</evidence>
<dbReference type="InterPro" id="IPR027417">
    <property type="entry name" value="P-loop_NTPase"/>
</dbReference>
<evidence type="ECO:0000256" key="7">
    <source>
        <dbReference type="ARBA" id="ARBA00022694"/>
    </source>
</evidence>
<accession>A0ABM1NIT7</accession>
<dbReference type="GeneID" id="108569625"/>
<evidence type="ECO:0000256" key="8">
    <source>
        <dbReference type="ARBA" id="ARBA00023242"/>
    </source>
</evidence>
<name>A0ABM1NIT7_NICVS</name>
<evidence type="ECO:0000256" key="4">
    <source>
        <dbReference type="ARBA" id="ARBA00009567"/>
    </source>
</evidence>
<dbReference type="PANTHER" id="PTHR15641">
    <property type="entry name" value="ELONGATOR COMPLEX PROTEIN 5"/>
    <property type="match status" value="1"/>
</dbReference>
<protein>
    <recommendedName>
        <fullName evidence="5">Elongator complex protein 5</fullName>
    </recommendedName>
</protein>
<comment type="pathway">
    <text evidence="3">tRNA modification; 5-methoxycarbonylmethyl-2-thiouridine-tRNA biosynthesis.</text>
</comment>
<gene>
    <name evidence="10" type="primary">LOC108569625</name>
</gene>
<sequence>MLPTYLKNKPPPKCVLIQDSVKVKGNNFLKHIINNHKKFNGVVKQLYLEFEYNRSLNDDGLLKNVEKHDFIQECENQRTADDQIKEILSLINQESCIVIIDSMAHMIINFGKDKTYSLVHKLKQSNKVVQVVSILHMDMFNENDGIFKYFNHLSTLSMKLSPMFMSEWPRVNYTYKKVAGKIIEENEQFSFVNGELVTKAIEKLDPKTLVQTAPAVIPEALTTFKISLNESDKKLRDNFTLPYLPKDETVKQEGGGLIHYEFDDIDDWDEEDPDDDLDI</sequence>
<reference evidence="10" key="1">
    <citation type="submission" date="2025-08" db="UniProtKB">
        <authorList>
            <consortium name="RefSeq"/>
        </authorList>
    </citation>
    <scope>IDENTIFICATION</scope>
    <source>
        <tissue evidence="10">Whole Larva</tissue>
    </source>
</reference>
<dbReference type="PANTHER" id="PTHR15641:SF1">
    <property type="entry name" value="ELONGATOR COMPLEX PROTEIN 5"/>
    <property type="match status" value="1"/>
</dbReference>
<evidence type="ECO:0000256" key="3">
    <source>
        <dbReference type="ARBA" id="ARBA00005043"/>
    </source>
</evidence>
<dbReference type="Pfam" id="PF10483">
    <property type="entry name" value="Elong_Iki1"/>
    <property type="match status" value="2"/>
</dbReference>
<evidence type="ECO:0000256" key="2">
    <source>
        <dbReference type="ARBA" id="ARBA00004496"/>
    </source>
</evidence>
<evidence type="ECO:0000256" key="6">
    <source>
        <dbReference type="ARBA" id="ARBA00022490"/>
    </source>
</evidence>
<evidence type="ECO:0000313" key="10">
    <source>
        <dbReference type="RefSeq" id="XP_017786737.1"/>
    </source>
</evidence>
<organism evidence="9 10">
    <name type="scientific">Nicrophorus vespilloides</name>
    <name type="common">Boreal carrion beetle</name>
    <dbReference type="NCBI Taxonomy" id="110193"/>
    <lineage>
        <taxon>Eukaryota</taxon>
        <taxon>Metazoa</taxon>
        <taxon>Ecdysozoa</taxon>
        <taxon>Arthropoda</taxon>
        <taxon>Hexapoda</taxon>
        <taxon>Insecta</taxon>
        <taxon>Pterygota</taxon>
        <taxon>Neoptera</taxon>
        <taxon>Endopterygota</taxon>
        <taxon>Coleoptera</taxon>
        <taxon>Polyphaga</taxon>
        <taxon>Staphyliniformia</taxon>
        <taxon>Silphidae</taxon>
        <taxon>Nicrophorinae</taxon>
        <taxon>Nicrophorus</taxon>
    </lineage>
</organism>
<evidence type="ECO:0000256" key="1">
    <source>
        <dbReference type="ARBA" id="ARBA00004123"/>
    </source>
</evidence>
<dbReference type="Gene3D" id="3.40.50.300">
    <property type="entry name" value="P-loop containing nucleotide triphosphate hydrolases"/>
    <property type="match status" value="1"/>
</dbReference>
<keyword evidence="6" id="KW-0963">Cytoplasm</keyword>
<keyword evidence="9" id="KW-1185">Reference proteome</keyword>
<dbReference type="RefSeq" id="XP_017786737.1">
    <property type="nucleotide sequence ID" value="XM_017931248.1"/>
</dbReference>
<dbReference type="CDD" id="cd19496">
    <property type="entry name" value="Elp5"/>
    <property type="match status" value="1"/>
</dbReference>
<dbReference type="InterPro" id="IPR019519">
    <property type="entry name" value="Elp5"/>
</dbReference>
<comment type="similarity">
    <text evidence="4">Belongs to the ELP5 family.</text>
</comment>
<keyword evidence="7" id="KW-0819">tRNA processing</keyword>
<evidence type="ECO:0000256" key="5">
    <source>
        <dbReference type="ARBA" id="ARBA00020264"/>
    </source>
</evidence>
<comment type="subcellular location">
    <subcellularLocation>
        <location evidence="2">Cytoplasm</location>
    </subcellularLocation>
    <subcellularLocation>
        <location evidence="1">Nucleus</location>
    </subcellularLocation>
</comment>
<dbReference type="Proteomes" id="UP000695000">
    <property type="component" value="Unplaced"/>
</dbReference>